<evidence type="ECO:0000313" key="2">
    <source>
        <dbReference type="Proteomes" id="UP000676336"/>
    </source>
</evidence>
<feature type="non-terminal residue" evidence="1">
    <location>
        <position position="53"/>
    </location>
</feature>
<dbReference type="AlphaFoldDB" id="A0A8S2ZZI4"/>
<accession>A0A8S2ZZI4</accession>
<proteinExistence type="predicted"/>
<sequence length="53" mass="6177">MENDRLRSELNRLKTESILLLRSMRANTGLEPNLGNERILAERERQELAIELA</sequence>
<gene>
    <name evidence="1" type="ORF">SMN809_LOCUS42024</name>
</gene>
<evidence type="ECO:0000313" key="1">
    <source>
        <dbReference type="EMBL" id="CAF4674272.1"/>
    </source>
</evidence>
<organism evidence="1 2">
    <name type="scientific">Rotaria magnacalcarata</name>
    <dbReference type="NCBI Taxonomy" id="392030"/>
    <lineage>
        <taxon>Eukaryota</taxon>
        <taxon>Metazoa</taxon>
        <taxon>Spiralia</taxon>
        <taxon>Gnathifera</taxon>
        <taxon>Rotifera</taxon>
        <taxon>Eurotatoria</taxon>
        <taxon>Bdelloidea</taxon>
        <taxon>Philodinida</taxon>
        <taxon>Philodinidae</taxon>
        <taxon>Rotaria</taxon>
    </lineage>
</organism>
<dbReference type="Proteomes" id="UP000676336">
    <property type="component" value="Unassembled WGS sequence"/>
</dbReference>
<reference evidence="1" key="1">
    <citation type="submission" date="2021-02" db="EMBL/GenBank/DDBJ databases">
        <authorList>
            <person name="Nowell W R."/>
        </authorList>
    </citation>
    <scope>NUCLEOTIDE SEQUENCE</scope>
</reference>
<protein>
    <submittedName>
        <fullName evidence="1">Uncharacterized protein</fullName>
    </submittedName>
</protein>
<dbReference type="EMBL" id="CAJOBI010120148">
    <property type="protein sequence ID" value="CAF4674272.1"/>
    <property type="molecule type" value="Genomic_DNA"/>
</dbReference>
<name>A0A8S2ZZI4_9BILA</name>
<comment type="caution">
    <text evidence="1">The sequence shown here is derived from an EMBL/GenBank/DDBJ whole genome shotgun (WGS) entry which is preliminary data.</text>
</comment>